<dbReference type="EMBL" id="UPPP01000087">
    <property type="protein sequence ID" value="VBB08333.1"/>
    <property type="molecule type" value="Genomic_DNA"/>
</dbReference>
<evidence type="ECO:0000313" key="3">
    <source>
        <dbReference type="Proteomes" id="UP000277811"/>
    </source>
</evidence>
<organism evidence="2 3">
    <name type="scientific">Lucifera butyrica</name>
    <dbReference type="NCBI Taxonomy" id="1351585"/>
    <lineage>
        <taxon>Bacteria</taxon>
        <taxon>Bacillati</taxon>
        <taxon>Bacillota</taxon>
        <taxon>Negativicutes</taxon>
        <taxon>Veillonellales</taxon>
        <taxon>Veillonellaceae</taxon>
        <taxon>Lucifera</taxon>
    </lineage>
</organism>
<gene>
    <name evidence="1" type="ORF">LUCI_3604</name>
    <name evidence="2" type="ORF">LUCI_3677</name>
</gene>
<dbReference type="AlphaFoldDB" id="A0A498RBQ9"/>
<dbReference type="EMBL" id="UPPP01000089">
    <property type="protein sequence ID" value="VBB08405.1"/>
    <property type="molecule type" value="Genomic_DNA"/>
</dbReference>
<dbReference type="RefSeq" id="WP_122629235.1">
    <property type="nucleotide sequence ID" value="NZ_UPPP01000087.1"/>
</dbReference>
<reference evidence="2 3" key="1">
    <citation type="submission" date="2018-06" db="EMBL/GenBank/DDBJ databases">
        <authorList>
            <person name="Strepis N."/>
        </authorList>
    </citation>
    <scope>NUCLEOTIDE SEQUENCE [LARGE SCALE GENOMIC DNA]</scope>
    <source>
        <strain evidence="2">LUCI</strain>
    </source>
</reference>
<accession>A0A498RBQ9</accession>
<evidence type="ECO:0000313" key="1">
    <source>
        <dbReference type="EMBL" id="VBB08333.1"/>
    </source>
</evidence>
<dbReference type="Proteomes" id="UP000277811">
    <property type="component" value="Unassembled WGS sequence"/>
</dbReference>
<keyword evidence="3" id="KW-1185">Reference proteome</keyword>
<evidence type="ECO:0000313" key="2">
    <source>
        <dbReference type="EMBL" id="VBB08405.1"/>
    </source>
</evidence>
<protein>
    <submittedName>
        <fullName evidence="2">Uncharacterized protein</fullName>
    </submittedName>
</protein>
<name>A0A498RBQ9_9FIRM</name>
<sequence length="84" mass="10186">MSDLLFEDINEYLEANRKNTPDQRLRGILQLFIRNTTGQNYPNSVFRMDMLLMALSKDFYQFQRNMRGYTPEMFLEQLYLTFID</sequence>
<proteinExistence type="predicted"/>
<dbReference type="OrthoDB" id="1679733at2"/>